<dbReference type="AlphaFoldDB" id="A0A371J6G3"/>
<feature type="compositionally biased region" description="Basic residues" evidence="1">
    <location>
        <begin position="161"/>
        <end position="177"/>
    </location>
</feature>
<proteinExistence type="predicted"/>
<feature type="region of interest" description="Disordered" evidence="1">
    <location>
        <begin position="1"/>
        <end position="34"/>
    </location>
</feature>
<protein>
    <submittedName>
        <fullName evidence="2">Uncharacterized protein</fullName>
    </submittedName>
</protein>
<dbReference type="OrthoDB" id="1758360at2"/>
<feature type="compositionally biased region" description="Basic residues" evidence="1">
    <location>
        <begin position="1"/>
        <end position="18"/>
    </location>
</feature>
<reference evidence="2 3" key="1">
    <citation type="journal article" date="2017" name="Genome Announc.">
        <title>Draft Genome Sequence of Romboutsia weinsteinii sp. nov. Strain CCRI-19649(T) Isolated from Surface Water.</title>
        <authorList>
            <person name="Maheux A.F."/>
            <person name="Boudreau D.K."/>
            <person name="Berube E."/>
            <person name="Boissinot M."/>
            <person name="Cantin P."/>
            <person name="Raymond F."/>
            <person name="Corbeil J."/>
            <person name="Omar R.F."/>
            <person name="Bergeron M.G."/>
        </authorList>
    </citation>
    <scope>NUCLEOTIDE SEQUENCE [LARGE SCALE GENOMIC DNA]</scope>
    <source>
        <strain evidence="2 3">CCRI-19649</strain>
    </source>
</reference>
<dbReference type="EMBL" id="NOJY02000007">
    <property type="protein sequence ID" value="RDY28380.1"/>
    <property type="molecule type" value="Genomic_DNA"/>
</dbReference>
<evidence type="ECO:0000313" key="3">
    <source>
        <dbReference type="Proteomes" id="UP000215694"/>
    </source>
</evidence>
<name>A0A371J6G3_9FIRM</name>
<sequence length="245" mass="28050">MLNLSNKKRKNNMRKKQSTNKTKNTETKSEYQEDFNDIILNDLVPEENRSEFGLDDVENSAKKSSGLNLGLKKKSPKKSKSSKTENSEKSSGKEKSINKEKATNKEKSSSKDTSSNKKSKTSPDKKAGSKKQPKQKNISKDDTNTNVDEVNNTKQINKTNPKNKHHNGNSKKRRAKHAKEEEIETRDEDLRNFEDIELENDFMDEGPMPFRSSNVDNIINPDTLENDNNKKMGNLIWSEDKFPKK</sequence>
<dbReference type="Proteomes" id="UP000215694">
    <property type="component" value="Unassembled WGS sequence"/>
</dbReference>
<feature type="compositionally biased region" description="Low complexity" evidence="1">
    <location>
        <begin position="144"/>
        <end position="153"/>
    </location>
</feature>
<keyword evidence="3" id="KW-1185">Reference proteome</keyword>
<accession>A0A371J6G3</accession>
<comment type="caution">
    <text evidence="2">The sequence shown here is derived from an EMBL/GenBank/DDBJ whole genome shotgun (WGS) entry which is preliminary data.</text>
</comment>
<dbReference type="RefSeq" id="WP_094368524.1">
    <property type="nucleotide sequence ID" value="NZ_NOJY02000007.1"/>
</dbReference>
<organism evidence="2 3">
    <name type="scientific">Romboutsia weinsteinii</name>
    <dbReference type="NCBI Taxonomy" id="2020949"/>
    <lineage>
        <taxon>Bacteria</taxon>
        <taxon>Bacillati</taxon>
        <taxon>Bacillota</taxon>
        <taxon>Clostridia</taxon>
        <taxon>Peptostreptococcales</taxon>
        <taxon>Peptostreptococcaceae</taxon>
        <taxon>Romboutsia</taxon>
    </lineage>
</organism>
<feature type="region of interest" description="Disordered" evidence="1">
    <location>
        <begin position="202"/>
        <end position="245"/>
    </location>
</feature>
<gene>
    <name evidence="2" type="ORF">CHL78_005620</name>
</gene>
<evidence type="ECO:0000313" key="2">
    <source>
        <dbReference type="EMBL" id="RDY28380.1"/>
    </source>
</evidence>
<evidence type="ECO:0000256" key="1">
    <source>
        <dbReference type="SAM" id="MobiDB-lite"/>
    </source>
</evidence>
<feature type="compositionally biased region" description="Basic residues" evidence="1">
    <location>
        <begin position="71"/>
        <end position="81"/>
    </location>
</feature>
<feature type="compositionally biased region" description="Basic and acidic residues" evidence="1">
    <location>
        <begin position="82"/>
        <end position="110"/>
    </location>
</feature>
<feature type="region of interest" description="Disordered" evidence="1">
    <location>
        <begin position="50"/>
        <end position="188"/>
    </location>
</feature>